<dbReference type="GO" id="GO:0005634">
    <property type="term" value="C:nucleus"/>
    <property type="evidence" value="ECO:0007669"/>
    <property type="project" value="TreeGrafter"/>
</dbReference>
<feature type="region of interest" description="Disordered" evidence="2">
    <location>
        <begin position="1"/>
        <end position="54"/>
    </location>
</feature>
<dbReference type="RefSeq" id="XP_062624946.1">
    <property type="nucleotide sequence ID" value="XM_062768962.1"/>
</dbReference>
<feature type="compositionally biased region" description="Pro residues" evidence="2">
    <location>
        <begin position="242"/>
        <end position="257"/>
    </location>
</feature>
<protein>
    <submittedName>
        <fullName evidence="3">Uncharacterized protein</fullName>
    </submittedName>
</protein>
<name>A0AAF1BJX9_9TREE</name>
<evidence type="ECO:0000313" key="3">
    <source>
        <dbReference type="EMBL" id="WOO78914.1"/>
    </source>
</evidence>
<evidence type="ECO:0000256" key="1">
    <source>
        <dbReference type="ARBA" id="ARBA00025758"/>
    </source>
</evidence>
<feature type="compositionally biased region" description="Low complexity" evidence="2">
    <location>
        <begin position="17"/>
        <end position="28"/>
    </location>
</feature>
<evidence type="ECO:0000256" key="2">
    <source>
        <dbReference type="SAM" id="MobiDB-lite"/>
    </source>
</evidence>
<dbReference type="PANTHER" id="PTHR12794">
    <property type="entry name" value="GEMIN2"/>
    <property type="match status" value="1"/>
</dbReference>
<dbReference type="GeneID" id="87805701"/>
<feature type="compositionally biased region" description="Polar residues" evidence="2">
    <location>
        <begin position="92"/>
        <end position="105"/>
    </location>
</feature>
<feature type="region of interest" description="Disordered" evidence="2">
    <location>
        <begin position="170"/>
        <end position="261"/>
    </location>
</feature>
<dbReference type="Gene3D" id="1.20.58.1070">
    <property type="match status" value="1"/>
</dbReference>
<dbReference type="PANTHER" id="PTHR12794:SF0">
    <property type="entry name" value="GEM-ASSOCIATED PROTEIN 2"/>
    <property type="match status" value="1"/>
</dbReference>
<feature type="region of interest" description="Disordered" evidence="2">
    <location>
        <begin position="424"/>
        <end position="445"/>
    </location>
</feature>
<evidence type="ECO:0000313" key="4">
    <source>
        <dbReference type="Proteomes" id="UP000827549"/>
    </source>
</evidence>
<dbReference type="InterPro" id="IPR035426">
    <property type="entry name" value="Gemin2/Brr1"/>
</dbReference>
<feature type="region of interest" description="Disordered" evidence="2">
    <location>
        <begin position="76"/>
        <end position="117"/>
    </location>
</feature>
<accession>A0AAF1BJX9</accession>
<proteinExistence type="inferred from homology"/>
<dbReference type="Proteomes" id="UP000827549">
    <property type="component" value="Chromosome 2"/>
</dbReference>
<dbReference type="AlphaFoldDB" id="A0AAF1BJX9"/>
<sequence length="484" mass="53136">MPRPGQQAYRAKRKLANDAAASPNPSNHNGDDDEEGGNSGPFGQALPIADLPDDFDGEVLDGATYLAVANREASKLPFYKRVAPPRGATEEPASTNASAGPSSSARPKGRHPALPRESWEVTFAAHFTAYRDNLQRRWPPSPKLPYPPSYPPIPKAAEVTEWMGYINGYRQRGSKKWGDPDVSRWGGEGRRVDDHKAASGGDEEDEEEAQNNAVATPSEEDEVNGATDEQMAVDDEEAFMNAPPPPASTTPEYPDPNDPAEVERIRPREPLVCIVQFLDTHTILSVIKHLTRWMTDFVSRLPAERGAPSASPLPARWARWAFALLAVLDPHLSRDEISILRDFARACAAVASWRWRRALAHPGELPIIPVYMGFSPDEPAPQQADKDEAAEKTAALTRGETGNGDDEDAAPGWRLGARWKRIRDVRPRSETNPAPESAEAGHDEGAVDETLARAWIAAYAVVAGWAQWDLLDDFKRDFAKLARA</sequence>
<organism evidence="3 4">
    <name type="scientific">Vanrija pseudolonga</name>
    <dbReference type="NCBI Taxonomy" id="143232"/>
    <lineage>
        <taxon>Eukaryota</taxon>
        <taxon>Fungi</taxon>
        <taxon>Dikarya</taxon>
        <taxon>Basidiomycota</taxon>
        <taxon>Agaricomycotina</taxon>
        <taxon>Tremellomycetes</taxon>
        <taxon>Trichosporonales</taxon>
        <taxon>Trichosporonaceae</taxon>
        <taxon>Vanrija</taxon>
    </lineage>
</organism>
<keyword evidence="4" id="KW-1185">Reference proteome</keyword>
<feature type="region of interest" description="Disordered" evidence="2">
    <location>
        <begin position="376"/>
        <end position="411"/>
    </location>
</feature>
<dbReference type="Pfam" id="PF04938">
    <property type="entry name" value="SIP1"/>
    <property type="match status" value="1"/>
</dbReference>
<dbReference type="GO" id="GO:0032797">
    <property type="term" value="C:SMN complex"/>
    <property type="evidence" value="ECO:0007669"/>
    <property type="project" value="TreeGrafter"/>
</dbReference>
<dbReference type="GO" id="GO:0000387">
    <property type="term" value="P:spliceosomal snRNP assembly"/>
    <property type="evidence" value="ECO:0007669"/>
    <property type="project" value="InterPro"/>
</dbReference>
<feature type="compositionally biased region" description="Basic and acidic residues" evidence="2">
    <location>
        <begin position="176"/>
        <end position="197"/>
    </location>
</feature>
<dbReference type="EMBL" id="CP086715">
    <property type="protein sequence ID" value="WOO78914.1"/>
    <property type="molecule type" value="Genomic_DNA"/>
</dbReference>
<gene>
    <name evidence="3" type="ORF">LOC62_02G002453</name>
</gene>
<reference evidence="3" key="1">
    <citation type="submission" date="2023-10" db="EMBL/GenBank/DDBJ databases">
        <authorList>
            <person name="Noh H."/>
        </authorList>
    </citation>
    <scope>NUCLEOTIDE SEQUENCE</scope>
    <source>
        <strain evidence="3">DUCC4014</strain>
    </source>
</reference>
<comment type="similarity">
    <text evidence="1">Belongs to the gemin-2 family.</text>
</comment>